<protein>
    <submittedName>
        <fullName evidence="1">Uncharacterized protein</fullName>
    </submittedName>
</protein>
<sequence length="138" mass="15538">MATETRHINYKSDFVLRERFRDAAGKIVPLPDGVDFVLTYTVKHGHTFTASRSGDAYKNCLPDGDALLVIFKDHGLCEGTLRRELHLQLINDLMPDGLQNVYYPADPGVELWQFATDSPASWSATCWRHTPARPAVHL</sequence>
<dbReference type="Proteomes" id="UP000297635">
    <property type="component" value="Unassembled WGS sequence"/>
</dbReference>
<dbReference type="EMBL" id="SJSA01000002">
    <property type="protein sequence ID" value="TGG37145.1"/>
    <property type="molecule type" value="Genomic_DNA"/>
</dbReference>
<name>A0A4Z0V6W7_9BACT</name>
<comment type="caution">
    <text evidence="1">The sequence shown here is derived from an EMBL/GenBank/DDBJ whole genome shotgun (WGS) entry which is preliminary data.</text>
</comment>
<proteinExistence type="predicted"/>
<organism evidence="1 2">
    <name type="scientific">Duncaniella freteri</name>
    <dbReference type="NCBI Taxonomy" id="2530391"/>
    <lineage>
        <taxon>Bacteria</taxon>
        <taxon>Pseudomonadati</taxon>
        <taxon>Bacteroidota</taxon>
        <taxon>Bacteroidia</taxon>
        <taxon>Bacteroidales</taxon>
        <taxon>Muribaculaceae</taxon>
        <taxon>Duncaniella</taxon>
    </lineage>
</organism>
<evidence type="ECO:0000313" key="2">
    <source>
        <dbReference type="Proteomes" id="UP000297635"/>
    </source>
</evidence>
<accession>A0A4Z0V6W7</accession>
<reference evidence="1 2" key="1">
    <citation type="submission" date="2019-02" db="EMBL/GenBank/DDBJ databases">
        <title>Isolation and identification of novel species under the genus Muribaculum.</title>
        <authorList>
            <person name="Miyake S."/>
            <person name="Ding Y."/>
            <person name="Low A."/>
            <person name="Soh M."/>
            <person name="Seedorf H."/>
        </authorList>
    </citation>
    <scope>NUCLEOTIDE SEQUENCE [LARGE SCALE GENOMIC DNA]</scope>
    <source>
        <strain evidence="1 2">TLL-A3</strain>
    </source>
</reference>
<keyword evidence="2" id="KW-1185">Reference proteome</keyword>
<dbReference type="GeneID" id="82151142"/>
<dbReference type="AlphaFoldDB" id="A0A4Z0V6W7"/>
<gene>
    <name evidence="1" type="ORF">EZ315_15250</name>
</gene>
<dbReference type="RefSeq" id="WP_135472806.1">
    <property type="nucleotide sequence ID" value="NZ_SJSA01000002.1"/>
</dbReference>
<evidence type="ECO:0000313" key="1">
    <source>
        <dbReference type="EMBL" id="TGG37145.1"/>
    </source>
</evidence>